<evidence type="ECO:0000313" key="2">
    <source>
        <dbReference type="EMBL" id="QEL20926.1"/>
    </source>
</evidence>
<keyword evidence="3" id="KW-1185">Reference proteome</keyword>
<evidence type="ECO:0000313" key="3">
    <source>
        <dbReference type="Proteomes" id="UP000324974"/>
    </source>
</evidence>
<dbReference type="GO" id="GO:0004803">
    <property type="term" value="F:transposase activity"/>
    <property type="evidence" value="ECO:0007669"/>
    <property type="project" value="InterPro"/>
</dbReference>
<dbReference type="Proteomes" id="UP000324974">
    <property type="component" value="Chromosome"/>
</dbReference>
<proteinExistence type="predicted"/>
<dbReference type="Pfam" id="PF01548">
    <property type="entry name" value="DEDD_Tnp_IS110"/>
    <property type="match status" value="1"/>
</dbReference>
<reference evidence="3" key="1">
    <citation type="submission" date="2019-08" db="EMBL/GenBank/DDBJ databases">
        <title>Limnoglobus roseus gen. nov., sp. nov., a novel freshwater planctomycete with a giant genome from the family Gemmataceae.</title>
        <authorList>
            <person name="Kulichevskaya I.S."/>
            <person name="Naumoff D.G."/>
            <person name="Miroshnikov K."/>
            <person name="Ivanova A."/>
            <person name="Philippov D.A."/>
            <person name="Hakobyan A."/>
            <person name="Rijpstra I.C."/>
            <person name="Sinninghe Damste J.S."/>
            <person name="Liesack W."/>
            <person name="Dedysh S.N."/>
        </authorList>
    </citation>
    <scope>NUCLEOTIDE SEQUENCE [LARGE SCALE GENOMIC DNA]</scope>
    <source>
        <strain evidence="3">PX52</strain>
    </source>
</reference>
<accession>A0A5C1ASB6</accession>
<dbReference type="GO" id="GO:0003677">
    <property type="term" value="F:DNA binding"/>
    <property type="evidence" value="ECO:0007669"/>
    <property type="project" value="InterPro"/>
</dbReference>
<sequence>MGTAATTTVIGIDISKATLDACLLTPDGKARGKAFPNAPDGFAALLAWADGHAPESTTHFGMEATGGYEGALRATGTPPAGW</sequence>
<protein>
    <submittedName>
        <fullName evidence="2">IS110 family transposase</fullName>
    </submittedName>
</protein>
<organism evidence="2 3">
    <name type="scientific">Limnoglobus roseus</name>
    <dbReference type="NCBI Taxonomy" id="2598579"/>
    <lineage>
        <taxon>Bacteria</taxon>
        <taxon>Pseudomonadati</taxon>
        <taxon>Planctomycetota</taxon>
        <taxon>Planctomycetia</taxon>
        <taxon>Gemmatales</taxon>
        <taxon>Gemmataceae</taxon>
        <taxon>Limnoglobus</taxon>
    </lineage>
</organism>
<dbReference type="InterPro" id="IPR002525">
    <property type="entry name" value="Transp_IS110-like_N"/>
</dbReference>
<dbReference type="RefSeq" id="WP_168219487.1">
    <property type="nucleotide sequence ID" value="NZ_CP042425.1"/>
</dbReference>
<feature type="domain" description="Transposase IS110-like N-terminal" evidence="1">
    <location>
        <begin position="10"/>
        <end position="72"/>
    </location>
</feature>
<gene>
    <name evidence="2" type="ORF">PX52LOC_08050</name>
</gene>
<dbReference type="EMBL" id="CP042425">
    <property type="protein sequence ID" value="QEL20926.1"/>
    <property type="molecule type" value="Genomic_DNA"/>
</dbReference>
<name>A0A5C1ASB6_9BACT</name>
<dbReference type="KEGG" id="lrs:PX52LOC_08050"/>
<dbReference type="GO" id="GO:0006313">
    <property type="term" value="P:DNA transposition"/>
    <property type="evidence" value="ECO:0007669"/>
    <property type="project" value="InterPro"/>
</dbReference>
<evidence type="ECO:0000259" key="1">
    <source>
        <dbReference type="Pfam" id="PF01548"/>
    </source>
</evidence>
<dbReference type="AlphaFoldDB" id="A0A5C1ASB6"/>